<gene>
    <name evidence="2" type="ORF">VMF7928_00480</name>
</gene>
<name>A0ABM8ZZH9_9VIBR</name>
<dbReference type="PANTHER" id="PTHR35458">
    <property type="entry name" value="SLR0755 PROTEIN"/>
    <property type="match status" value="1"/>
</dbReference>
<dbReference type="CDD" id="cd10911">
    <property type="entry name" value="PIN_LabA"/>
    <property type="match status" value="1"/>
</dbReference>
<evidence type="ECO:0000259" key="1">
    <source>
        <dbReference type="Pfam" id="PF01936"/>
    </source>
</evidence>
<sequence>MDSGINYCYTSCKHIRYLPARMKKVAILVDVQNVYYTTRDKYQSGFDYNQFWYVVTQGREVVAANAYAISSKDPKQRQFHHILRGVGFNVQLKPFIQRMDGSCKGDWDVGIALDAIELAEEADIIVLVSGDGDFEILVERIQNKFGNKVEVYGVPSLTAQNLIDAADQFTPITEDFLIKKG</sequence>
<dbReference type="PANTHER" id="PTHR35458:SF8">
    <property type="entry name" value="SLR0650 PROTEIN"/>
    <property type="match status" value="1"/>
</dbReference>
<evidence type="ECO:0000313" key="2">
    <source>
        <dbReference type="EMBL" id="CAH0536529.1"/>
    </source>
</evidence>
<proteinExistence type="predicted"/>
<protein>
    <recommendedName>
        <fullName evidence="1">NYN domain-containing protein</fullName>
    </recommendedName>
</protein>
<dbReference type="InterPro" id="IPR021139">
    <property type="entry name" value="NYN"/>
</dbReference>
<dbReference type="Proteomes" id="UP000838748">
    <property type="component" value="Unassembled WGS sequence"/>
</dbReference>
<feature type="domain" description="NYN" evidence="1">
    <location>
        <begin position="24"/>
        <end position="172"/>
    </location>
</feature>
<keyword evidence="3" id="KW-1185">Reference proteome</keyword>
<dbReference type="EMBL" id="CAKLDM010000001">
    <property type="protein sequence ID" value="CAH0536529.1"/>
    <property type="molecule type" value="Genomic_DNA"/>
</dbReference>
<reference evidence="2" key="1">
    <citation type="submission" date="2021-11" db="EMBL/GenBank/DDBJ databases">
        <authorList>
            <person name="Rodrigo-Torres L."/>
            <person name="Arahal R. D."/>
            <person name="Lucena T."/>
        </authorList>
    </citation>
    <scope>NUCLEOTIDE SEQUENCE</scope>
    <source>
        <strain evidence="2">CECT 7928</strain>
    </source>
</reference>
<comment type="caution">
    <text evidence="2">The sequence shown here is derived from an EMBL/GenBank/DDBJ whole genome shotgun (WGS) entry which is preliminary data.</text>
</comment>
<organism evidence="2 3">
    <name type="scientific">Vibrio marisflavi CECT 7928</name>
    <dbReference type="NCBI Taxonomy" id="634439"/>
    <lineage>
        <taxon>Bacteria</taxon>
        <taxon>Pseudomonadati</taxon>
        <taxon>Pseudomonadota</taxon>
        <taxon>Gammaproteobacteria</taxon>
        <taxon>Vibrionales</taxon>
        <taxon>Vibrionaceae</taxon>
        <taxon>Vibrio</taxon>
    </lineage>
</organism>
<dbReference type="InterPro" id="IPR047140">
    <property type="entry name" value="LabA"/>
</dbReference>
<accession>A0ABM8ZZH9</accession>
<dbReference type="Pfam" id="PF01936">
    <property type="entry name" value="NYN"/>
    <property type="match status" value="1"/>
</dbReference>
<dbReference type="Gene3D" id="3.40.50.1010">
    <property type="entry name" value="5'-nuclease"/>
    <property type="match status" value="1"/>
</dbReference>
<evidence type="ECO:0000313" key="3">
    <source>
        <dbReference type="Proteomes" id="UP000838748"/>
    </source>
</evidence>